<evidence type="ECO:0000313" key="1">
    <source>
        <dbReference type="EMBL" id="KEJ93382.1"/>
    </source>
</evidence>
<dbReference type="RefSeq" id="WP_037974225.1">
    <property type="nucleotide sequence ID" value="NZ_CAMETI010000033.1"/>
</dbReference>
<gene>
    <name evidence="1" type="ORF">EH55_08765</name>
</gene>
<keyword evidence="2" id="KW-1185">Reference proteome</keyword>
<sequence length="88" mass="9904">MTEKYVYPLVLYRERRDGGDVWIGNFPGLNGCWAEAPSRGKVLHSAPSVLHEYASACRELEWPLPEAPSVDELKEANVGEVFLIEESQ</sequence>
<accession>A0A073J6N3</accession>
<dbReference type="OrthoDB" id="6070at2"/>
<dbReference type="SUPFAM" id="SSF143100">
    <property type="entry name" value="TTHA1013/TTHA0281-like"/>
    <property type="match status" value="1"/>
</dbReference>
<name>A0A073J6N3_9BACT</name>
<comment type="caution">
    <text evidence="1">The sequence shown here is derived from an EMBL/GenBank/DDBJ whole genome shotgun (WGS) entry which is preliminary data.</text>
</comment>
<dbReference type="InterPro" id="IPR035069">
    <property type="entry name" value="TTHA1013/TTHA0281-like"/>
</dbReference>
<dbReference type="STRING" id="2754.EH55_08765"/>
<dbReference type="GeneID" id="90982565"/>
<dbReference type="Proteomes" id="UP000027665">
    <property type="component" value="Unassembled WGS sequence"/>
</dbReference>
<evidence type="ECO:0008006" key="3">
    <source>
        <dbReference type="Google" id="ProtNLM"/>
    </source>
</evidence>
<protein>
    <recommendedName>
        <fullName evidence="3">HicB-like antitoxin of toxin-antitoxin system domain-containing protein</fullName>
    </recommendedName>
</protein>
<reference evidence="1 2" key="1">
    <citation type="submission" date="2014-04" db="EMBL/GenBank/DDBJ databases">
        <title>Draft Genome Sequence of Synergistes jonesii.</title>
        <authorList>
            <person name="Coil D.A."/>
            <person name="Eisen J.A."/>
            <person name="Holland-Moritz H.E."/>
        </authorList>
    </citation>
    <scope>NUCLEOTIDE SEQUENCE [LARGE SCALE GENOMIC DNA]</scope>
    <source>
        <strain evidence="1 2">78-1</strain>
    </source>
</reference>
<evidence type="ECO:0000313" key="2">
    <source>
        <dbReference type="Proteomes" id="UP000027665"/>
    </source>
</evidence>
<dbReference type="AlphaFoldDB" id="A0A073J6N3"/>
<dbReference type="EMBL" id="JMKI01000004">
    <property type="protein sequence ID" value="KEJ93382.1"/>
    <property type="molecule type" value="Genomic_DNA"/>
</dbReference>
<organism evidence="1 2">
    <name type="scientific">Synergistes jonesii</name>
    <dbReference type="NCBI Taxonomy" id="2754"/>
    <lineage>
        <taxon>Bacteria</taxon>
        <taxon>Thermotogati</taxon>
        <taxon>Synergistota</taxon>
        <taxon>Synergistia</taxon>
        <taxon>Synergistales</taxon>
        <taxon>Synergistaceae</taxon>
        <taxon>Synergistes</taxon>
    </lineage>
</organism>
<proteinExistence type="predicted"/>
<dbReference type="Gene3D" id="3.30.160.250">
    <property type="match status" value="1"/>
</dbReference>